<gene>
    <name evidence="1" type="ORF">QWY13_04440</name>
</gene>
<evidence type="ECO:0000313" key="1">
    <source>
        <dbReference type="EMBL" id="MDN7244735.1"/>
    </source>
</evidence>
<reference evidence="1 2" key="1">
    <citation type="submission" date="2023-07" db="EMBL/GenBank/DDBJ databases">
        <title>Novel species in genus Planococcus.</title>
        <authorList>
            <person name="Ning S."/>
        </authorList>
    </citation>
    <scope>NUCLEOTIDE SEQUENCE [LARGE SCALE GENOMIC DNA]</scope>
    <source>
        <strain evidence="1 2">N017</strain>
    </source>
</reference>
<dbReference type="EMBL" id="JAUJWU010000001">
    <property type="protein sequence ID" value="MDN7244735.1"/>
    <property type="molecule type" value="Genomic_DNA"/>
</dbReference>
<protein>
    <submittedName>
        <fullName evidence="1">Uncharacterized protein</fullName>
    </submittedName>
</protein>
<keyword evidence="2" id="KW-1185">Reference proteome</keyword>
<accession>A0ABT8NA23</accession>
<proteinExistence type="predicted"/>
<comment type="caution">
    <text evidence="1">The sequence shown here is derived from an EMBL/GenBank/DDBJ whole genome shotgun (WGS) entry which is preliminary data.</text>
</comment>
<dbReference type="RefSeq" id="WP_301855237.1">
    <property type="nucleotide sequence ID" value="NZ_JAUJWU010000001.1"/>
</dbReference>
<evidence type="ECO:0000313" key="2">
    <source>
        <dbReference type="Proteomes" id="UP001172142"/>
    </source>
</evidence>
<name>A0ABT8NA23_9BACL</name>
<dbReference type="Proteomes" id="UP001172142">
    <property type="component" value="Unassembled WGS sequence"/>
</dbReference>
<organism evidence="1 2">
    <name type="scientific">Planococcus shenhongbingii</name>
    <dbReference type="NCBI Taxonomy" id="3058398"/>
    <lineage>
        <taxon>Bacteria</taxon>
        <taxon>Bacillati</taxon>
        <taxon>Bacillota</taxon>
        <taxon>Bacilli</taxon>
        <taxon>Bacillales</taxon>
        <taxon>Caryophanaceae</taxon>
        <taxon>Planococcus</taxon>
    </lineage>
</organism>
<sequence length="120" mass="14215">MDSYVLEIPDLRYVITPEAISRWELFWRHADSSFPKVEWQAAASHDSFVFTNNELFPGSPLKEVRIDFHANCIIFKKRGTEEQEFEIFLRSLMDSLFIQIPSNEMHFIVSPKEQRRHNLA</sequence>